<dbReference type="EMBL" id="LR721785">
    <property type="protein sequence ID" value="VVW59901.1"/>
    <property type="molecule type" value="Genomic_DNA"/>
</dbReference>
<accession>A0A5K1F608</accession>
<feature type="region of interest" description="Disordered" evidence="1">
    <location>
        <begin position="1"/>
        <end position="22"/>
    </location>
</feature>
<reference evidence="2" key="1">
    <citation type="submission" date="2019-09" db="EMBL/GenBank/DDBJ databases">
        <authorList>
            <person name="Zhang L."/>
        </authorList>
    </citation>
    <scope>NUCLEOTIDE SEQUENCE</scope>
</reference>
<dbReference type="GO" id="GO:0009630">
    <property type="term" value="P:gravitropism"/>
    <property type="evidence" value="ECO:0007669"/>
    <property type="project" value="TreeGrafter"/>
</dbReference>
<evidence type="ECO:0000256" key="1">
    <source>
        <dbReference type="SAM" id="MobiDB-lite"/>
    </source>
</evidence>
<dbReference type="PANTHER" id="PTHR34946">
    <property type="entry name" value="OS03G0310200 PROTEIN"/>
    <property type="match status" value="1"/>
</dbReference>
<sequence length="181" mass="20534">MDQRELQLLPDKRSTGKTPEFPPPSVYCISFSGSTPGCSNLPSTDLQLSISPQPVNSYSPSARPTRHQAFLRRGSEHGFENNMKGYDEARSEICCAEAMKRQAEEQLRLAAVEKAYAEKVRELTRQEMELAESEFACARHMWEKAAEDMERARGMKDKATRHVDSNGMEMTCHACQQQFRV</sequence>
<dbReference type="PANTHER" id="PTHR34946:SF2">
    <property type="entry name" value="OS04G0386300 PROTEIN"/>
    <property type="match status" value="1"/>
</dbReference>
<protein>
    <submittedName>
        <fullName evidence="2">Uncharacterized protein</fullName>
    </submittedName>
</protein>
<feature type="compositionally biased region" description="Basic and acidic residues" evidence="1">
    <location>
        <begin position="1"/>
        <end position="14"/>
    </location>
</feature>
<gene>
    <name evidence="2" type="ORF">NYM_LOCUS23222</name>
</gene>
<dbReference type="GO" id="GO:0005634">
    <property type="term" value="C:nucleus"/>
    <property type="evidence" value="ECO:0007669"/>
    <property type="project" value="TreeGrafter"/>
</dbReference>
<organism evidence="2">
    <name type="scientific">Nymphaea colorata</name>
    <name type="common">pocket water lily</name>
    <dbReference type="NCBI Taxonomy" id="210225"/>
    <lineage>
        <taxon>Eukaryota</taxon>
        <taxon>Viridiplantae</taxon>
        <taxon>Streptophyta</taxon>
        <taxon>Embryophyta</taxon>
        <taxon>Tracheophyta</taxon>
        <taxon>Spermatophyta</taxon>
        <taxon>Magnoliopsida</taxon>
        <taxon>Nymphaeales</taxon>
        <taxon>Nymphaeaceae</taxon>
        <taxon>Nymphaea</taxon>
    </lineage>
</organism>
<dbReference type="OrthoDB" id="1900138at2759"/>
<dbReference type="Gramene" id="NC7G0235180.1">
    <property type="protein sequence ID" value="NC7G0235180.1:cds"/>
    <property type="gene ID" value="NC7G0235180"/>
</dbReference>
<name>A0A5K1F608_9MAGN</name>
<proteinExistence type="predicted"/>
<evidence type="ECO:0000313" key="2">
    <source>
        <dbReference type="EMBL" id="VVW59901.1"/>
    </source>
</evidence>
<dbReference type="AlphaFoldDB" id="A0A5K1F608"/>